<dbReference type="AlphaFoldDB" id="A0A1G2JK54"/>
<dbReference type="Proteomes" id="UP000178935">
    <property type="component" value="Unassembled WGS sequence"/>
</dbReference>
<dbReference type="EMBL" id="MHPU01000043">
    <property type="protein sequence ID" value="OGZ87432.1"/>
    <property type="molecule type" value="Genomic_DNA"/>
</dbReference>
<feature type="compositionally biased region" description="Basic and acidic residues" evidence="1">
    <location>
        <begin position="75"/>
        <end position="85"/>
    </location>
</feature>
<organism evidence="2 3">
    <name type="scientific">Candidatus Staskawiczbacteria bacterium RIFOXYD1_FULL_32_13</name>
    <dbReference type="NCBI Taxonomy" id="1802234"/>
    <lineage>
        <taxon>Bacteria</taxon>
        <taxon>Candidatus Staskawicziibacteriota</taxon>
    </lineage>
</organism>
<sequence>MLAENGAAVTVAYCQRTPFLGIVADSDVHATLHNNSVAFFALVEAESATGHNQSSFVPEVVHGRTDCVPDDPADDAEKNDNARKKGDDIAVLGHKILQTLKHRTVSHVKVLGVGEEFPPGKFCFESERFDV</sequence>
<proteinExistence type="predicted"/>
<evidence type="ECO:0000313" key="2">
    <source>
        <dbReference type="EMBL" id="OGZ87432.1"/>
    </source>
</evidence>
<evidence type="ECO:0000313" key="3">
    <source>
        <dbReference type="Proteomes" id="UP000178935"/>
    </source>
</evidence>
<protein>
    <submittedName>
        <fullName evidence="2">Uncharacterized protein</fullName>
    </submittedName>
</protein>
<comment type="caution">
    <text evidence="2">The sequence shown here is derived from an EMBL/GenBank/DDBJ whole genome shotgun (WGS) entry which is preliminary data.</text>
</comment>
<name>A0A1G2JK54_9BACT</name>
<reference evidence="2 3" key="1">
    <citation type="journal article" date="2016" name="Nat. Commun.">
        <title>Thousands of microbial genomes shed light on interconnected biogeochemical processes in an aquifer system.</title>
        <authorList>
            <person name="Anantharaman K."/>
            <person name="Brown C.T."/>
            <person name="Hug L.A."/>
            <person name="Sharon I."/>
            <person name="Castelle C.J."/>
            <person name="Probst A.J."/>
            <person name="Thomas B.C."/>
            <person name="Singh A."/>
            <person name="Wilkins M.J."/>
            <person name="Karaoz U."/>
            <person name="Brodie E.L."/>
            <person name="Williams K.H."/>
            <person name="Hubbard S.S."/>
            <person name="Banfield J.F."/>
        </authorList>
    </citation>
    <scope>NUCLEOTIDE SEQUENCE [LARGE SCALE GENOMIC DNA]</scope>
</reference>
<feature type="region of interest" description="Disordered" evidence="1">
    <location>
        <begin position="60"/>
        <end position="85"/>
    </location>
</feature>
<gene>
    <name evidence="2" type="ORF">A2561_04160</name>
</gene>
<evidence type="ECO:0000256" key="1">
    <source>
        <dbReference type="SAM" id="MobiDB-lite"/>
    </source>
</evidence>
<accession>A0A1G2JK54</accession>